<keyword evidence="11 13" id="KW-0472">Membrane</keyword>
<feature type="transmembrane region" description="Helical" evidence="13">
    <location>
        <begin position="112"/>
        <end position="129"/>
    </location>
</feature>
<protein>
    <submittedName>
        <fullName evidence="15">Cytochrome b</fullName>
    </submittedName>
</protein>
<evidence type="ECO:0000256" key="1">
    <source>
        <dbReference type="ARBA" id="ARBA00001970"/>
    </source>
</evidence>
<accession>A0A5K7Z6N5</accession>
<dbReference type="GO" id="GO:0020037">
    <property type="term" value="F:heme binding"/>
    <property type="evidence" value="ECO:0007669"/>
    <property type="project" value="TreeGrafter"/>
</dbReference>
<keyword evidence="16" id="KW-1185">Reference proteome</keyword>
<proteinExistence type="inferred from homology"/>
<organism evidence="15 16">
    <name type="scientific">Desulfosarcina widdelii</name>
    <dbReference type="NCBI Taxonomy" id="947919"/>
    <lineage>
        <taxon>Bacteria</taxon>
        <taxon>Pseudomonadati</taxon>
        <taxon>Thermodesulfobacteriota</taxon>
        <taxon>Desulfobacteria</taxon>
        <taxon>Desulfobacterales</taxon>
        <taxon>Desulfosarcinaceae</taxon>
        <taxon>Desulfosarcina</taxon>
    </lineage>
</organism>
<evidence type="ECO:0000256" key="10">
    <source>
        <dbReference type="ARBA" id="ARBA00023004"/>
    </source>
</evidence>
<keyword evidence="4" id="KW-1003">Cell membrane</keyword>
<dbReference type="SUPFAM" id="SSF81342">
    <property type="entry name" value="Transmembrane di-heme cytochromes"/>
    <property type="match status" value="1"/>
</dbReference>
<keyword evidence="8" id="KW-0249">Electron transport</keyword>
<evidence type="ECO:0000256" key="13">
    <source>
        <dbReference type="SAM" id="Phobius"/>
    </source>
</evidence>
<evidence type="ECO:0000256" key="12">
    <source>
        <dbReference type="ARBA" id="ARBA00037975"/>
    </source>
</evidence>
<dbReference type="GO" id="GO:0022904">
    <property type="term" value="P:respiratory electron transport chain"/>
    <property type="evidence" value="ECO:0007669"/>
    <property type="project" value="InterPro"/>
</dbReference>
<dbReference type="AlphaFoldDB" id="A0A5K7Z6N5"/>
<evidence type="ECO:0000256" key="3">
    <source>
        <dbReference type="ARBA" id="ARBA00022448"/>
    </source>
</evidence>
<evidence type="ECO:0000256" key="2">
    <source>
        <dbReference type="ARBA" id="ARBA00004651"/>
    </source>
</evidence>
<dbReference type="RefSeq" id="WP_170302300.1">
    <property type="nucleotide sequence ID" value="NZ_AP021875.1"/>
</dbReference>
<evidence type="ECO:0000256" key="8">
    <source>
        <dbReference type="ARBA" id="ARBA00022982"/>
    </source>
</evidence>
<dbReference type="PANTHER" id="PTHR30529">
    <property type="entry name" value="CYTOCHROME B561"/>
    <property type="match status" value="1"/>
</dbReference>
<evidence type="ECO:0000256" key="5">
    <source>
        <dbReference type="ARBA" id="ARBA00022617"/>
    </source>
</evidence>
<dbReference type="InterPro" id="IPR011577">
    <property type="entry name" value="Cyt_b561_bac/Ni-Hgenase"/>
</dbReference>
<dbReference type="InterPro" id="IPR052168">
    <property type="entry name" value="Cytochrome_b561_oxidase"/>
</dbReference>
<dbReference type="Proteomes" id="UP000427769">
    <property type="component" value="Chromosome"/>
</dbReference>
<feature type="transmembrane region" description="Helical" evidence="13">
    <location>
        <begin position="49"/>
        <end position="67"/>
    </location>
</feature>
<dbReference type="PANTHER" id="PTHR30529:SF1">
    <property type="entry name" value="CYTOCHROME B561 HOMOLOG 2"/>
    <property type="match status" value="1"/>
</dbReference>
<dbReference type="EMBL" id="AP021875">
    <property type="protein sequence ID" value="BBO75543.1"/>
    <property type="molecule type" value="Genomic_DNA"/>
</dbReference>
<feature type="transmembrane region" description="Helical" evidence="13">
    <location>
        <begin position="141"/>
        <end position="161"/>
    </location>
</feature>
<dbReference type="Pfam" id="PF01292">
    <property type="entry name" value="Ni_hydr_CYTB"/>
    <property type="match status" value="1"/>
</dbReference>
<evidence type="ECO:0000256" key="4">
    <source>
        <dbReference type="ARBA" id="ARBA00022475"/>
    </source>
</evidence>
<dbReference type="GO" id="GO:0009055">
    <property type="term" value="F:electron transfer activity"/>
    <property type="evidence" value="ECO:0007669"/>
    <property type="project" value="InterPro"/>
</dbReference>
<name>A0A5K7Z6N5_9BACT</name>
<evidence type="ECO:0000256" key="11">
    <source>
        <dbReference type="ARBA" id="ARBA00023136"/>
    </source>
</evidence>
<keyword evidence="6 13" id="KW-0812">Transmembrane</keyword>
<evidence type="ECO:0000256" key="7">
    <source>
        <dbReference type="ARBA" id="ARBA00022723"/>
    </source>
</evidence>
<keyword evidence="7" id="KW-0479">Metal-binding</keyword>
<evidence type="ECO:0000256" key="6">
    <source>
        <dbReference type="ARBA" id="ARBA00022692"/>
    </source>
</evidence>
<comment type="cofactor">
    <cofactor evidence="1">
        <name>heme b</name>
        <dbReference type="ChEBI" id="CHEBI:60344"/>
    </cofactor>
</comment>
<evidence type="ECO:0000259" key="14">
    <source>
        <dbReference type="Pfam" id="PF01292"/>
    </source>
</evidence>
<keyword evidence="3" id="KW-0813">Transport</keyword>
<dbReference type="GO" id="GO:0005886">
    <property type="term" value="C:plasma membrane"/>
    <property type="evidence" value="ECO:0007669"/>
    <property type="project" value="UniProtKB-SubCell"/>
</dbReference>
<comment type="subcellular location">
    <subcellularLocation>
        <location evidence="2">Cell membrane</location>
        <topology evidence="2">Multi-pass membrane protein</topology>
    </subcellularLocation>
</comment>
<evidence type="ECO:0000313" key="16">
    <source>
        <dbReference type="Proteomes" id="UP000427769"/>
    </source>
</evidence>
<feature type="domain" description="Cytochrome b561 bacterial/Ni-hydrogenase" evidence="14">
    <location>
        <begin position="9"/>
        <end position="178"/>
    </location>
</feature>
<comment type="similarity">
    <text evidence="12">Belongs to the cytochrome b561 family.</text>
</comment>
<keyword evidence="5" id="KW-0349">Heme</keyword>
<dbReference type="GO" id="GO:0046872">
    <property type="term" value="F:metal ion binding"/>
    <property type="evidence" value="ECO:0007669"/>
    <property type="project" value="UniProtKB-KW"/>
</dbReference>
<dbReference type="InterPro" id="IPR016174">
    <property type="entry name" value="Di-haem_cyt_TM"/>
</dbReference>
<evidence type="ECO:0000256" key="9">
    <source>
        <dbReference type="ARBA" id="ARBA00022989"/>
    </source>
</evidence>
<feature type="transmembrane region" description="Helical" evidence="13">
    <location>
        <begin position="82"/>
        <end position="100"/>
    </location>
</feature>
<keyword evidence="10" id="KW-0408">Iron</keyword>
<feature type="transmembrane region" description="Helical" evidence="13">
    <location>
        <begin position="15"/>
        <end position="37"/>
    </location>
</feature>
<dbReference type="KEGG" id="dwd:DSCW_29600"/>
<keyword evidence="9 13" id="KW-1133">Transmembrane helix</keyword>
<evidence type="ECO:0000313" key="15">
    <source>
        <dbReference type="EMBL" id="BBO75543.1"/>
    </source>
</evidence>
<gene>
    <name evidence="15" type="ORF">DSCW_29600</name>
</gene>
<sequence length="179" mass="19832">MLKNTREDYGLVSRLLHWLTFFVVAGMLAGGLLLGVLPDGGIKSIVVSAHKSFGVLVFFLMVVRLLWRLENFRPRFLGSHLALRYVSEVLHVCLYVLLLIQPLAGILMSQAYGYPVGVFGWIQMPTLVWHSPSLGGIFSQIHSATAMILAAAIVVHAAAALKHHYIDGDRTLIRMLKGR</sequence>
<reference evidence="15 16" key="1">
    <citation type="submission" date="2019-11" db="EMBL/GenBank/DDBJ databases">
        <title>Comparative genomics of hydrocarbon-degrading Desulfosarcina strains.</title>
        <authorList>
            <person name="Watanabe M."/>
            <person name="Kojima H."/>
            <person name="Fukui M."/>
        </authorList>
    </citation>
    <scope>NUCLEOTIDE SEQUENCE [LARGE SCALE GENOMIC DNA]</scope>
    <source>
        <strain evidence="15 16">PP31</strain>
    </source>
</reference>